<dbReference type="EMBL" id="PKMF04000967">
    <property type="protein sequence ID" value="KAK7816020.1"/>
    <property type="molecule type" value="Genomic_DNA"/>
</dbReference>
<name>A0AAW0IMV7_QUESU</name>
<evidence type="ECO:0000313" key="1">
    <source>
        <dbReference type="EMBL" id="KAK7816020.1"/>
    </source>
</evidence>
<dbReference type="AlphaFoldDB" id="A0AAW0IMV7"/>
<comment type="caution">
    <text evidence="1">The sequence shown here is derived from an EMBL/GenBank/DDBJ whole genome shotgun (WGS) entry which is preliminary data.</text>
</comment>
<reference evidence="1 2" key="1">
    <citation type="journal article" date="2018" name="Sci. Data">
        <title>The draft genome sequence of cork oak.</title>
        <authorList>
            <person name="Ramos A.M."/>
            <person name="Usie A."/>
            <person name="Barbosa P."/>
            <person name="Barros P.M."/>
            <person name="Capote T."/>
            <person name="Chaves I."/>
            <person name="Simoes F."/>
            <person name="Abreu I."/>
            <person name="Carrasquinho I."/>
            <person name="Faro C."/>
            <person name="Guimaraes J.B."/>
            <person name="Mendonca D."/>
            <person name="Nobrega F."/>
            <person name="Rodrigues L."/>
            <person name="Saibo N.J.M."/>
            <person name="Varela M.C."/>
            <person name="Egas C."/>
            <person name="Matos J."/>
            <person name="Miguel C.M."/>
            <person name="Oliveira M.M."/>
            <person name="Ricardo C.P."/>
            <person name="Goncalves S."/>
        </authorList>
    </citation>
    <scope>NUCLEOTIDE SEQUENCE [LARGE SCALE GENOMIC DNA]</scope>
    <source>
        <strain evidence="2">cv. HL8</strain>
    </source>
</reference>
<organism evidence="1 2">
    <name type="scientific">Quercus suber</name>
    <name type="common">Cork oak</name>
    <dbReference type="NCBI Taxonomy" id="58331"/>
    <lineage>
        <taxon>Eukaryota</taxon>
        <taxon>Viridiplantae</taxon>
        <taxon>Streptophyta</taxon>
        <taxon>Embryophyta</taxon>
        <taxon>Tracheophyta</taxon>
        <taxon>Spermatophyta</taxon>
        <taxon>Magnoliopsida</taxon>
        <taxon>eudicotyledons</taxon>
        <taxon>Gunneridae</taxon>
        <taxon>Pentapetalae</taxon>
        <taxon>rosids</taxon>
        <taxon>fabids</taxon>
        <taxon>Fagales</taxon>
        <taxon>Fagaceae</taxon>
        <taxon>Quercus</taxon>
    </lineage>
</organism>
<gene>
    <name evidence="1" type="primary">BTAF1_6</name>
    <name evidence="1" type="ORF">CFP56_000913</name>
</gene>
<proteinExistence type="predicted"/>
<accession>A0AAW0IMV7</accession>
<keyword evidence="2" id="KW-1185">Reference proteome</keyword>
<evidence type="ECO:0000313" key="2">
    <source>
        <dbReference type="Proteomes" id="UP000237347"/>
    </source>
</evidence>
<dbReference type="Proteomes" id="UP000237347">
    <property type="component" value="Unassembled WGS sequence"/>
</dbReference>
<protein>
    <submittedName>
        <fullName evidence="1">Tata-binding protein-associated factor btaf1</fullName>
    </submittedName>
</protein>
<sequence>MNSNSVGDVFIAYCEFFVRRPFLDVNNDEDSLEHDGDGWWPFHIWEVRCGSVMALREIFTQQGASAGVFMPDLSWDGAVFVEVEDQVSSDGLQPNLRRPKFEDVSSSTQWPILSLTVRLVDHGWNWPFGLDNGQLNVTFVKAEPESFLDGA</sequence>